<organism evidence="3 4">
    <name type="scientific">Cladobotryum mycophilum</name>
    <dbReference type="NCBI Taxonomy" id="491253"/>
    <lineage>
        <taxon>Eukaryota</taxon>
        <taxon>Fungi</taxon>
        <taxon>Dikarya</taxon>
        <taxon>Ascomycota</taxon>
        <taxon>Pezizomycotina</taxon>
        <taxon>Sordariomycetes</taxon>
        <taxon>Hypocreomycetidae</taxon>
        <taxon>Hypocreales</taxon>
        <taxon>Hypocreaceae</taxon>
        <taxon>Cladobotryum</taxon>
    </lineage>
</organism>
<reference evidence="3 4" key="1">
    <citation type="submission" date="2024-01" db="EMBL/GenBank/DDBJ databases">
        <title>Complete genome of Cladobotryum mycophilum ATHUM6906.</title>
        <authorList>
            <person name="Christinaki A.C."/>
            <person name="Myridakis A.I."/>
            <person name="Kouvelis V.N."/>
        </authorList>
    </citation>
    <scope>NUCLEOTIDE SEQUENCE [LARGE SCALE GENOMIC DNA]</scope>
    <source>
        <strain evidence="3 4">ATHUM6906</strain>
    </source>
</reference>
<dbReference type="Pfam" id="PF24883">
    <property type="entry name" value="NPHP3_N"/>
    <property type="match status" value="1"/>
</dbReference>
<evidence type="ECO:0000256" key="1">
    <source>
        <dbReference type="ARBA" id="ARBA00022737"/>
    </source>
</evidence>
<accession>A0ABR0SB52</accession>
<dbReference type="InterPro" id="IPR056884">
    <property type="entry name" value="NPHP3-like_N"/>
</dbReference>
<evidence type="ECO:0000259" key="2">
    <source>
        <dbReference type="Pfam" id="PF24883"/>
    </source>
</evidence>
<dbReference type="EMBL" id="JAVFKD010000015">
    <property type="protein sequence ID" value="KAK5989396.1"/>
    <property type="molecule type" value="Genomic_DNA"/>
</dbReference>
<name>A0ABR0SB52_9HYPO</name>
<dbReference type="PANTHER" id="PTHR10039:SF5">
    <property type="entry name" value="NACHT DOMAIN-CONTAINING PROTEIN"/>
    <property type="match status" value="1"/>
</dbReference>
<feature type="domain" description="Nephrocystin 3-like N-terminal" evidence="2">
    <location>
        <begin position="410"/>
        <end position="491"/>
    </location>
</feature>
<sequence length="1323" mass="150017">MASIESKVYRLRSIPDHLDRLGVAELISTFIPHGDQRDVIVSSLALSCELWVRPRTKTATLSFRKLPKAVGDGPKAGEWSLWQPGLPQPLLLDDKFYGLTPLNEVPEHQDKYECIVMSGLASHPMGSWQPHGKDKSFMWVRDTLPNLVKGVKFILYGGWAAPGPKNLSFFAHSLGGVVLKEAFRMVADSGVMAEPILNRTRGVVFFGVPSQGLDVSDLQIMLGDQPNKDALVKEISCEGSFLETLEEQFLGISQLRKMSLLWAFETEITPTVQAVDGGYQRSGPGTVFVSPESATGNRCESDSASTIQINANHSDMVKFSRGNELIDRIAYKLQLMLQDTWVEASQEASAAIDQMAVLPEDSQQVEILMDHADPAADLDFWNIYSIIESIRAPERDARLEQIDAAAGYSFQWALEDSSIGLTNWLQNGDKVFWVSGKPASGKSTFINNFFFHHRGTAMQKSLDGLLRSILSQVLEQAPKSNLLFQKKLEQLYNDAIAAAKLESLSLDLESLIRFSKIRMDSEVETIIKHVLACEIPRKLFRTMVVEQMPSMTGIRNILDLERRVYPHLHELQAAFNTGNLDRVDSLVSKINDDWKQTSRFESLLSKCLREWLGAIDFKTQLRKLKETLMNRIERPESNGVKKGKLQLEVIERRVNQLTEKILDRFSARQRQQYLIETAQWSVLQLERAVDDLVKQRLIDIDICLFIDALDEHDGPPEFISHFVKDLISNQGSRTRIKILFSSRRWDTFVEAFDQYPGLQIHDFTENDIREICVRTIGSNIPGSDDILKMTDEIVERARGVFLWVKLVLNDLSQCAAKFLATRKDREHLPSELLKAMELLPNDLSQYYETIIERLPYSSRWEAFCLLEVVSKSTEPIFLHDVSKILACSNVKKRADIEEAAMPQRNRAANKYTEGQLRTHSGGLVEVVPFRGKFQLQLLHQTAAEFVQRPDFKNIVLGEKCRLTEDNGHSLMVKFLFPSKAGDFYPISDRLLLHARAAEATTGKSQYSLFEGTTWIWDKNVVREQFLPRVREGVSWVELAIYAQLHLLLKDMLQDNGTFFSESPPRALVFFLHSISKGLSTVSDASHLLGLLVENDFEVQADLHALLYYFYHDEYINQRSAESKLRSNNAQYELDDRNQSTILPIQETPEPFVTDVITRYFGTELSFSISTLGGDELFDQITRTRQISLSKAIDYHGQNGSVRFLHICTASIANDMLRSGAKPNVLSSGHQTPLDYRVKYRRSFPNQSDNLLAIAFLVKGGGHLNMCTKGEWKRFLNEDLPSTLPNYRAMVPFPGWVDGAPGLRYLGKKLENLFKDIVKVKGMR</sequence>
<gene>
    <name evidence="3" type="ORF">PT974_10915</name>
</gene>
<comment type="caution">
    <text evidence="3">The sequence shown here is derived from an EMBL/GenBank/DDBJ whole genome shotgun (WGS) entry which is preliminary data.</text>
</comment>
<evidence type="ECO:0000313" key="4">
    <source>
        <dbReference type="Proteomes" id="UP001338125"/>
    </source>
</evidence>
<proteinExistence type="predicted"/>
<dbReference type="PANTHER" id="PTHR10039">
    <property type="entry name" value="AMELOGENIN"/>
    <property type="match status" value="1"/>
</dbReference>
<dbReference type="Proteomes" id="UP001338125">
    <property type="component" value="Unassembled WGS sequence"/>
</dbReference>
<protein>
    <recommendedName>
        <fullName evidence="2">Nephrocystin 3-like N-terminal domain-containing protein</fullName>
    </recommendedName>
</protein>
<keyword evidence="4" id="KW-1185">Reference proteome</keyword>
<keyword evidence="1" id="KW-0677">Repeat</keyword>
<evidence type="ECO:0000313" key="3">
    <source>
        <dbReference type="EMBL" id="KAK5989396.1"/>
    </source>
</evidence>